<organism evidence="1 2">
    <name type="scientific">Rurimicrobium arvi</name>
    <dbReference type="NCBI Taxonomy" id="2049916"/>
    <lineage>
        <taxon>Bacteria</taxon>
        <taxon>Pseudomonadati</taxon>
        <taxon>Bacteroidota</taxon>
        <taxon>Chitinophagia</taxon>
        <taxon>Chitinophagales</taxon>
        <taxon>Chitinophagaceae</taxon>
        <taxon>Rurimicrobium</taxon>
    </lineage>
</organism>
<gene>
    <name evidence="1" type="ORF">GCM10023092_23200</name>
</gene>
<keyword evidence="2" id="KW-1185">Reference proteome</keyword>
<dbReference type="EMBL" id="BAABEZ010000022">
    <property type="protein sequence ID" value="GAA4457019.1"/>
    <property type="molecule type" value="Genomic_DNA"/>
</dbReference>
<protein>
    <submittedName>
        <fullName evidence="1">Uncharacterized protein</fullName>
    </submittedName>
</protein>
<reference evidence="2" key="1">
    <citation type="journal article" date="2019" name="Int. J. Syst. Evol. Microbiol.">
        <title>The Global Catalogue of Microorganisms (GCM) 10K type strain sequencing project: providing services to taxonomists for standard genome sequencing and annotation.</title>
        <authorList>
            <consortium name="The Broad Institute Genomics Platform"/>
            <consortium name="The Broad Institute Genome Sequencing Center for Infectious Disease"/>
            <person name="Wu L."/>
            <person name="Ma J."/>
        </authorList>
    </citation>
    <scope>NUCLEOTIDE SEQUENCE [LARGE SCALE GENOMIC DNA]</scope>
    <source>
        <strain evidence="2">JCM 31921</strain>
    </source>
</reference>
<evidence type="ECO:0000313" key="2">
    <source>
        <dbReference type="Proteomes" id="UP001501410"/>
    </source>
</evidence>
<sequence length="174" mass="20191">MSDNQELIAQHQQEVLLTGGRIAAQTGVLELRQRELNSLFPDLRREVALLGARMGSLKAVSTLSVQEQKQIVTRLRDSISVTNATAAGQFAHPADTLSYHVFHYHDEYYDIHGWADSVRQWLNISSRDTMTQVVYVRRRYPWLWILSPRKLEQRVYFKNPGAHIEYSRTINIIR</sequence>
<accession>A0ABP8MYG5</accession>
<dbReference type="Proteomes" id="UP001501410">
    <property type="component" value="Unassembled WGS sequence"/>
</dbReference>
<proteinExistence type="predicted"/>
<dbReference type="InterPro" id="IPR046679">
    <property type="entry name" value="DUF6549"/>
</dbReference>
<evidence type="ECO:0000313" key="1">
    <source>
        <dbReference type="EMBL" id="GAA4457019.1"/>
    </source>
</evidence>
<name>A0ABP8MYG5_9BACT</name>
<comment type="caution">
    <text evidence="1">The sequence shown here is derived from an EMBL/GenBank/DDBJ whole genome shotgun (WGS) entry which is preliminary data.</text>
</comment>
<dbReference type="Pfam" id="PF20186">
    <property type="entry name" value="DUF6549"/>
    <property type="match status" value="1"/>
</dbReference>